<dbReference type="HAMAP" id="MF_00839">
    <property type="entry name" value="HPF"/>
    <property type="match status" value="1"/>
</dbReference>
<sequence>MNLAIRGQQIEVTDALKDYVDKKLSRLEKYFDAPPASEGNVTLGVTRGLHSVEVTIPLPGVMLRAEDRSDDMYASIDAVVDKLERQIRKHKTKLNRKFRQEGSLKMLFTEEAATGTGLLPTMTEEEHDDLEVVRTKRFTLKPMDVEEAILQMNMVGHNFFVFSNIDTQEVNVVYKRNDGKYGLIEQNERSAY</sequence>
<dbReference type="GO" id="GO:0043024">
    <property type="term" value="F:ribosomal small subunit binding"/>
    <property type="evidence" value="ECO:0007669"/>
    <property type="project" value="TreeGrafter"/>
</dbReference>
<name>A0A1R1EEJ5_9BACL</name>
<keyword evidence="7" id="KW-0175">Coiled coil</keyword>
<dbReference type="Proteomes" id="UP000187172">
    <property type="component" value="Unassembled WGS sequence"/>
</dbReference>
<comment type="subunit">
    <text evidence="6">Interacts with 100S ribosomes.</text>
</comment>
<comment type="caution">
    <text evidence="9">The sequence shown here is derived from an EMBL/GenBank/DDBJ whole genome shotgun (WGS) entry which is preliminary data.</text>
</comment>
<dbReference type="GO" id="GO:0045900">
    <property type="term" value="P:negative regulation of translational elongation"/>
    <property type="evidence" value="ECO:0007669"/>
    <property type="project" value="TreeGrafter"/>
</dbReference>
<dbReference type="NCBIfam" id="TIGR00741">
    <property type="entry name" value="yfiA"/>
    <property type="match status" value="1"/>
</dbReference>
<dbReference type="RefSeq" id="WP_076174563.1">
    <property type="nucleotide sequence ID" value="NZ_MRTP01000012.1"/>
</dbReference>
<dbReference type="InterPro" id="IPR036567">
    <property type="entry name" value="RHF-like"/>
</dbReference>
<evidence type="ECO:0000313" key="10">
    <source>
        <dbReference type="Proteomes" id="UP000187172"/>
    </source>
</evidence>
<dbReference type="Gene3D" id="3.30.505.50">
    <property type="entry name" value="Sigma 54 modulation/S30EA ribosomal protein, C-terminal domain"/>
    <property type="match status" value="1"/>
</dbReference>
<dbReference type="InterPro" id="IPR032528">
    <property type="entry name" value="Ribosom_S30AE_C"/>
</dbReference>
<dbReference type="Gene3D" id="3.30.160.100">
    <property type="entry name" value="Ribosome hibernation promotion factor-like"/>
    <property type="match status" value="1"/>
</dbReference>
<dbReference type="FunFam" id="3.30.505.50:FF:000001">
    <property type="entry name" value="Ribosome hibernation promoting factor"/>
    <property type="match status" value="1"/>
</dbReference>
<evidence type="ECO:0000256" key="3">
    <source>
        <dbReference type="ARBA" id="ARBA00038434"/>
    </source>
</evidence>
<comment type="similarity">
    <text evidence="6">Belongs to the HPF/YfiA ribosome-associated protein family. Long HPF subfamily.</text>
</comment>
<dbReference type="STRING" id="297318.BK138_28205"/>
<evidence type="ECO:0000256" key="5">
    <source>
        <dbReference type="ARBA" id="ARBA00041148"/>
    </source>
</evidence>
<feature type="coiled-coil region" evidence="7">
    <location>
        <begin position="73"/>
        <end position="100"/>
    </location>
</feature>
<dbReference type="InterPro" id="IPR038416">
    <property type="entry name" value="Ribosom_S30AE_C_sf"/>
</dbReference>
<proteinExistence type="inferred from homology"/>
<keyword evidence="2 6" id="KW-0810">Translation regulation</keyword>
<dbReference type="PANTHER" id="PTHR33231">
    <property type="entry name" value="30S RIBOSOMAL PROTEIN"/>
    <property type="match status" value="1"/>
</dbReference>
<dbReference type="Pfam" id="PF02482">
    <property type="entry name" value="Ribosomal_S30AE"/>
    <property type="match status" value="1"/>
</dbReference>
<comment type="subcellular location">
    <subcellularLocation>
        <location evidence="6">Cytoplasm</location>
    </subcellularLocation>
</comment>
<comment type="similarity">
    <text evidence="3">Belongs to the HPF/YfiA ribosome-associated protein family. Short HPF subfamily.</text>
</comment>
<dbReference type="InterPro" id="IPR003489">
    <property type="entry name" value="RHF/RaiA"/>
</dbReference>
<protein>
    <recommendedName>
        <fullName evidence="5 6">Ribosome hibernation promoting factor</fullName>
        <shortName evidence="6">HPF</shortName>
    </recommendedName>
</protein>
<evidence type="ECO:0000256" key="2">
    <source>
        <dbReference type="ARBA" id="ARBA00022845"/>
    </source>
</evidence>
<evidence type="ECO:0000313" key="9">
    <source>
        <dbReference type="EMBL" id="OMF50169.1"/>
    </source>
</evidence>
<dbReference type="CDD" id="cd00552">
    <property type="entry name" value="RaiA"/>
    <property type="match status" value="1"/>
</dbReference>
<dbReference type="InterPro" id="IPR050574">
    <property type="entry name" value="HPF/YfiA_ribosome-assoc"/>
</dbReference>
<dbReference type="EMBL" id="MRTP01000012">
    <property type="protein sequence ID" value="OMF50169.1"/>
    <property type="molecule type" value="Genomic_DNA"/>
</dbReference>
<keyword evidence="10" id="KW-1185">Reference proteome</keyword>
<dbReference type="AlphaFoldDB" id="A0A1R1EEJ5"/>
<reference evidence="9 10" key="1">
    <citation type="submission" date="2016-11" db="EMBL/GenBank/DDBJ databases">
        <title>Paenibacillus species isolates.</title>
        <authorList>
            <person name="Beno S.M."/>
        </authorList>
    </citation>
    <scope>NUCLEOTIDE SEQUENCE [LARGE SCALE GENOMIC DNA]</scope>
    <source>
        <strain evidence="9 10">FSL R5-0378</strain>
    </source>
</reference>
<dbReference type="FunFam" id="3.30.160.100:FF:000001">
    <property type="entry name" value="Ribosome hibernation promoting factor"/>
    <property type="match status" value="1"/>
</dbReference>
<gene>
    <name evidence="6" type="primary">hpf</name>
    <name evidence="9" type="ORF">BK138_28205</name>
</gene>
<dbReference type="GO" id="GO:0022627">
    <property type="term" value="C:cytosolic small ribosomal subunit"/>
    <property type="evidence" value="ECO:0007669"/>
    <property type="project" value="TreeGrafter"/>
</dbReference>
<comment type="function">
    <text evidence="6">Required for dimerization of active 70S ribosomes into 100S ribosomes in stationary phase; 100S ribosomes are translationally inactive and sometimes present during exponential growth.</text>
</comment>
<accession>A0A1R1EEJ5</accession>
<dbReference type="Pfam" id="PF16321">
    <property type="entry name" value="Ribosom_S30AE_C"/>
    <property type="match status" value="1"/>
</dbReference>
<comment type="subunit">
    <text evidence="4">Associates exclusively with 100S ribosomes, which are dimers of 70S ribosomes.</text>
</comment>
<dbReference type="SUPFAM" id="SSF69754">
    <property type="entry name" value="Ribosome binding protein Y (YfiA homologue)"/>
    <property type="match status" value="1"/>
</dbReference>
<evidence type="ECO:0000256" key="1">
    <source>
        <dbReference type="ARBA" id="ARBA00022490"/>
    </source>
</evidence>
<evidence type="ECO:0000256" key="4">
    <source>
        <dbReference type="ARBA" id="ARBA00038695"/>
    </source>
</evidence>
<keyword evidence="1 6" id="KW-0963">Cytoplasm</keyword>
<feature type="domain" description="Sigma 54 modulation/S30EA ribosomal protein C-terminal" evidence="8">
    <location>
        <begin position="129"/>
        <end position="183"/>
    </location>
</feature>
<evidence type="ECO:0000256" key="7">
    <source>
        <dbReference type="SAM" id="Coils"/>
    </source>
</evidence>
<evidence type="ECO:0000256" key="6">
    <source>
        <dbReference type="HAMAP-Rule" id="MF_00839"/>
    </source>
</evidence>
<organism evidence="9 10">
    <name type="scientific">Paenibacillus rhizosphaerae</name>
    <dbReference type="NCBI Taxonomy" id="297318"/>
    <lineage>
        <taxon>Bacteria</taxon>
        <taxon>Bacillati</taxon>
        <taxon>Bacillota</taxon>
        <taxon>Bacilli</taxon>
        <taxon>Bacillales</taxon>
        <taxon>Paenibacillaceae</taxon>
        <taxon>Paenibacillus</taxon>
    </lineage>
</organism>
<dbReference type="PANTHER" id="PTHR33231:SF1">
    <property type="entry name" value="30S RIBOSOMAL PROTEIN"/>
    <property type="match status" value="1"/>
</dbReference>
<dbReference type="InterPro" id="IPR034694">
    <property type="entry name" value="HPF_long/plastid"/>
</dbReference>
<evidence type="ECO:0000259" key="8">
    <source>
        <dbReference type="Pfam" id="PF16321"/>
    </source>
</evidence>